<name>A0A124IWA5_9BACL</name>
<organism evidence="2 3">
    <name type="scientific">Ferroacidibacillus organovorans</name>
    <dbReference type="NCBI Taxonomy" id="1765683"/>
    <lineage>
        <taxon>Bacteria</taxon>
        <taxon>Bacillati</taxon>
        <taxon>Bacillota</taxon>
        <taxon>Bacilli</taxon>
        <taxon>Bacillales</taxon>
        <taxon>Alicyclobacillaceae</taxon>
        <taxon>Ferroacidibacillus</taxon>
    </lineage>
</organism>
<dbReference type="EMBL" id="LPVJ01000009">
    <property type="protein sequence ID" value="KUO96799.1"/>
    <property type="molecule type" value="Genomic_DNA"/>
</dbReference>
<dbReference type="PANTHER" id="PTHR12110">
    <property type="entry name" value="HYDROXYPYRUVATE ISOMERASE"/>
    <property type="match status" value="1"/>
</dbReference>
<dbReference type="Gene3D" id="3.20.20.150">
    <property type="entry name" value="Divalent-metal-dependent TIM barrel enzymes"/>
    <property type="match status" value="1"/>
</dbReference>
<dbReference type="AlphaFoldDB" id="A0A124IWA5"/>
<accession>A0A124IWA5</accession>
<dbReference type="RefSeq" id="WP_067712667.1">
    <property type="nucleotide sequence ID" value="NZ_LPVJ01000009.1"/>
</dbReference>
<protein>
    <recommendedName>
        <fullName evidence="1">Xylose isomerase-like TIM barrel domain-containing protein</fullName>
    </recommendedName>
</protein>
<dbReference type="Pfam" id="PF01261">
    <property type="entry name" value="AP_endonuc_2"/>
    <property type="match status" value="1"/>
</dbReference>
<dbReference type="SUPFAM" id="SSF51658">
    <property type="entry name" value="Xylose isomerase-like"/>
    <property type="match status" value="1"/>
</dbReference>
<proteinExistence type="predicted"/>
<dbReference type="InterPro" id="IPR013022">
    <property type="entry name" value="Xyl_isomerase-like_TIM-brl"/>
</dbReference>
<evidence type="ECO:0000313" key="2">
    <source>
        <dbReference type="EMBL" id="KUO96799.1"/>
    </source>
</evidence>
<dbReference type="OrthoDB" id="9798407at2"/>
<comment type="caution">
    <text evidence="2">The sequence shown here is derived from an EMBL/GenBank/DDBJ whole genome shotgun (WGS) entry which is preliminary data.</text>
</comment>
<dbReference type="Proteomes" id="UP000053557">
    <property type="component" value="Unassembled WGS sequence"/>
</dbReference>
<feature type="domain" description="Xylose isomerase-like TIM barrel" evidence="1">
    <location>
        <begin position="65"/>
        <end position="214"/>
    </location>
</feature>
<evidence type="ECO:0000259" key="1">
    <source>
        <dbReference type="Pfam" id="PF01261"/>
    </source>
</evidence>
<dbReference type="InterPro" id="IPR036237">
    <property type="entry name" value="Xyl_isomerase-like_sf"/>
</dbReference>
<keyword evidence="3" id="KW-1185">Reference proteome</keyword>
<reference evidence="2 3" key="1">
    <citation type="submission" date="2015-12" db="EMBL/GenBank/DDBJ databases">
        <title>Draft genome sequence of Acidibacillus ferrooxidans ITV001, isolated from a chalcopyrite acid mine drainage site in Brazil.</title>
        <authorList>
            <person name="Dall'Agnol H."/>
            <person name="Nancucheo I."/>
            <person name="Johnson B."/>
            <person name="Oliveira R."/>
            <person name="Leite L."/>
            <person name="Pylro V."/>
            <person name="Nunes G.L."/>
            <person name="Tzotzos G."/>
            <person name="Fernandes G.R."/>
            <person name="Dutra J."/>
            <person name="Orellana S.C."/>
            <person name="Oliveira G."/>
        </authorList>
    </citation>
    <scope>NUCLEOTIDE SEQUENCE [LARGE SCALE GENOMIC DNA]</scope>
    <source>
        <strain evidence="3">ITV01</strain>
    </source>
</reference>
<gene>
    <name evidence="2" type="ORF">ATW55_08260</name>
</gene>
<dbReference type="PANTHER" id="PTHR12110:SF41">
    <property type="entry name" value="INOSOSE DEHYDRATASE"/>
    <property type="match status" value="1"/>
</dbReference>
<sequence>MKPGIQLYTLRQQMEVDYLGSLARVAKIGYRDLEFAGYGGFKASELRDRCLELGLTPRSTHIPFNRLNEDEMEYAKILGVSYLVCPWLSPEMRTSMQHYDRVADRLNEVGEEVKKYGLTLLYHHHDFELTMKNDEGQTALDRMLSRVTTDRLKLELDVYWAEYAGYSAISLLKKYGERCVALHVKDMSAAADRAYCEVGSGVLDFEKIFSAASHVDAYFVEQDECPGDPFASVAQSYTYLKDTLHAF</sequence>
<evidence type="ECO:0000313" key="3">
    <source>
        <dbReference type="Proteomes" id="UP000053557"/>
    </source>
</evidence>
<dbReference type="InterPro" id="IPR050312">
    <property type="entry name" value="IolE/XylAMocC-like"/>
</dbReference>